<dbReference type="EMBL" id="WBJY01000001">
    <property type="protein sequence ID" value="KAB1649756.1"/>
    <property type="molecule type" value="Genomic_DNA"/>
</dbReference>
<dbReference type="PANTHER" id="PTHR32438:SF5">
    <property type="entry name" value="4-ALPHA-GLUCANOTRANSFERASE DPE1, CHLOROPLASTIC_AMYLOPLASTIC"/>
    <property type="match status" value="1"/>
</dbReference>
<feature type="domain" description="MalQ N-terminal beta-sandwich" evidence="11">
    <location>
        <begin position="68"/>
        <end position="161"/>
    </location>
</feature>
<dbReference type="Pfam" id="PF21226">
    <property type="entry name" value="MalQ_N"/>
    <property type="match status" value="1"/>
</dbReference>
<evidence type="ECO:0000313" key="13">
    <source>
        <dbReference type="Proteomes" id="UP000431744"/>
    </source>
</evidence>
<protein>
    <recommendedName>
        <fullName evidence="4 10">4-alpha-glucanotransferase</fullName>
        <ecNumber evidence="3 10">2.4.1.25</ecNumber>
    </recommendedName>
    <alternativeName>
        <fullName evidence="8 10">Amylomaltase</fullName>
    </alternativeName>
    <alternativeName>
        <fullName evidence="9 10">Disproportionating enzyme</fullName>
    </alternativeName>
</protein>
<evidence type="ECO:0000256" key="6">
    <source>
        <dbReference type="ARBA" id="ARBA00022679"/>
    </source>
</evidence>
<dbReference type="AlphaFoldDB" id="A0A6H9WLQ0"/>
<evidence type="ECO:0000256" key="2">
    <source>
        <dbReference type="ARBA" id="ARBA00005684"/>
    </source>
</evidence>
<sequence>MHDNPRLAELAARHGVVTEYQDWTGAATRVDEPTLVAVLRALDVDGSTPESIELALADADERPWRRMLPPSLVTREGQSPSFPVHVPHGDAVRVDIVLEDGSVRAAEQLQNWVDPREVDGTFVGRATFQLPGDLPRGWHELRAYVRGAAVPTATATVAVVPQRGGVDRGPIWGLMAQLYQVRSAGSWGVGDLRDASTLAEWGAGHGADFLLLNPLHAPAPVVPVEPSPYLPVTRRFVDPSIVRIDEVIDAGRMPEHVAARLASLGAAAKAGNALDGIDRDAMWRAKRDALGAIFETDLDDRDRQRAFGEFCEREGEGLVDFATYCVLAEQYGRDWHAWPDGLREPVTPAVAAFRDANDGRVDFYRWLQWIVDEQLARVQADARASGMRIGIVHDLAVGVHRHGSDAWSLQDVLAGDVSVGAPPDAFNQLGQDWSQPPWRPDRLAEAGYSPFRDMLRAVFRHAGGVRIDHILGLFRLWWIPNGNSAGQGAYVRYDAEAMLGVLLLEAERAGARVIGEDLGVVEAGTRRTLADRGVSGTSIVWWERDADDRPMDPGEYREACLAAVTTHDLPPTAGYLELAHVELRERLGLLTRSADEEREAERESIDRVLARLEELGMLDPGASVDDRVVALHRFVAMSAANAFGVAVADLARDRRSVNQPGTSDEYPNWSIPLAGSDGAPMSLEELVSSPFAAALAAASTRVRGAVTPAVDETGAGDVPG</sequence>
<evidence type="ECO:0000256" key="1">
    <source>
        <dbReference type="ARBA" id="ARBA00000439"/>
    </source>
</evidence>
<evidence type="ECO:0000256" key="7">
    <source>
        <dbReference type="ARBA" id="ARBA00023277"/>
    </source>
</evidence>
<comment type="caution">
    <text evidence="12">The sequence shown here is derived from an EMBL/GenBank/DDBJ whole genome shotgun (WGS) entry which is preliminary data.</text>
</comment>
<evidence type="ECO:0000256" key="8">
    <source>
        <dbReference type="ARBA" id="ARBA00031423"/>
    </source>
</evidence>
<gene>
    <name evidence="12" type="primary">malQ</name>
    <name evidence="12" type="ORF">F8O04_05840</name>
</gene>
<organism evidence="12 13">
    <name type="scientific">Pseudoclavibacter endophyticus</name>
    <dbReference type="NCBI Taxonomy" id="1778590"/>
    <lineage>
        <taxon>Bacteria</taxon>
        <taxon>Bacillati</taxon>
        <taxon>Actinomycetota</taxon>
        <taxon>Actinomycetes</taxon>
        <taxon>Micrococcales</taxon>
        <taxon>Microbacteriaceae</taxon>
        <taxon>Pseudoclavibacter</taxon>
    </lineage>
</organism>
<dbReference type="InterPro" id="IPR003385">
    <property type="entry name" value="Glyco_hydro_77"/>
</dbReference>
<accession>A0A6H9WLQ0</accession>
<evidence type="ECO:0000256" key="4">
    <source>
        <dbReference type="ARBA" id="ARBA00020295"/>
    </source>
</evidence>
<evidence type="ECO:0000256" key="3">
    <source>
        <dbReference type="ARBA" id="ARBA00012560"/>
    </source>
</evidence>
<evidence type="ECO:0000259" key="11">
    <source>
        <dbReference type="Pfam" id="PF21226"/>
    </source>
</evidence>
<keyword evidence="7 10" id="KW-0119">Carbohydrate metabolism</keyword>
<keyword evidence="5 10" id="KW-0328">Glycosyltransferase</keyword>
<dbReference type="Pfam" id="PF02446">
    <property type="entry name" value="Glyco_hydro_77"/>
    <property type="match status" value="1"/>
</dbReference>
<dbReference type="InterPro" id="IPR048458">
    <property type="entry name" value="MalQ_N"/>
</dbReference>
<keyword evidence="6 10" id="KW-0808">Transferase</keyword>
<dbReference type="Proteomes" id="UP000431744">
    <property type="component" value="Unassembled WGS sequence"/>
</dbReference>
<dbReference type="SUPFAM" id="SSF51445">
    <property type="entry name" value="(Trans)glycosidases"/>
    <property type="match status" value="1"/>
</dbReference>
<keyword evidence="13" id="KW-1185">Reference proteome</keyword>
<comment type="catalytic activity">
    <reaction evidence="1 10">
        <text>Transfers a segment of a (1-&gt;4)-alpha-D-glucan to a new position in an acceptor, which may be glucose or a (1-&gt;4)-alpha-D-glucan.</text>
        <dbReference type="EC" id="2.4.1.25"/>
    </reaction>
</comment>
<dbReference type="NCBIfam" id="TIGR00217">
    <property type="entry name" value="malQ"/>
    <property type="match status" value="1"/>
</dbReference>
<evidence type="ECO:0000313" key="12">
    <source>
        <dbReference type="EMBL" id="KAB1649756.1"/>
    </source>
</evidence>
<evidence type="ECO:0000256" key="9">
    <source>
        <dbReference type="ARBA" id="ARBA00031501"/>
    </source>
</evidence>
<proteinExistence type="inferred from homology"/>
<dbReference type="GO" id="GO:0004134">
    <property type="term" value="F:4-alpha-glucanotransferase activity"/>
    <property type="evidence" value="ECO:0007669"/>
    <property type="project" value="UniProtKB-EC"/>
</dbReference>
<name>A0A6H9WLQ0_9MICO</name>
<dbReference type="InterPro" id="IPR017853">
    <property type="entry name" value="GH"/>
</dbReference>
<evidence type="ECO:0000256" key="10">
    <source>
        <dbReference type="RuleBase" id="RU361207"/>
    </source>
</evidence>
<reference evidence="12 13" key="1">
    <citation type="submission" date="2019-09" db="EMBL/GenBank/DDBJ databases">
        <title>Phylogeny of genus Pseudoclavibacter and closely related genus.</title>
        <authorList>
            <person name="Li Y."/>
        </authorList>
    </citation>
    <scope>NUCLEOTIDE SEQUENCE [LARGE SCALE GENOMIC DNA]</scope>
    <source>
        <strain evidence="12 13">EGI 60007</strain>
    </source>
</reference>
<dbReference type="RefSeq" id="WP_158028341.1">
    <property type="nucleotide sequence ID" value="NZ_BMHG01000001.1"/>
</dbReference>
<dbReference type="OrthoDB" id="9811841at2"/>
<evidence type="ECO:0000256" key="5">
    <source>
        <dbReference type="ARBA" id="ARBA00022676"/>
    </source>
</evidence>
<dbReference type="PANTHER" id="PTHR32438">
    <property type="entry name" value="4-ALPHA-GLUCANOTRANSFERASE DPE1, CHLOROPLASTIC/AMYLOPLASTIC"/>
    <property type="match status" value="1"/>
</dbReference>
<dbReference type="EC" id="2.4.1.25" evidence="3 10"/>
<dbReference type="GO" id="GO:0005975">
    <property type="term" value="P:carbohydrate metabolic process"/>
    <property type="evidence" value="ECO:0007669"/>
    <property type="project" value="InterPro"/>
</dbReference>
<dbReference type="Gene3D" id="3.20.20.80">
    <property type="entry name" value="Glycosidases"/>
    <property type="match status" value="1"/>
</dbReference>
<comment type="similarity">
    <text evidence="2 10">Belongs to the disproportionating enzyme family.</text>
</comment>